<evidence type="ECO:0000313" key="3">
    <source>
        <dbReference type="Proteomes" id="UP000536835"/>
    </source>
</evidence>
<keyword evidence="3" id="KW-1185">Reference proteome</keyword>
<gene>
    <name evidence="2" type="ORF">HK107_11020</name>
</gene>
<name>A0A7Y3RMP1_9PROT</name>
<keyword evidence="1" id="KW-0808">Transferase</keyword>
<dbReference type="Gene3D" id="3.40.50.300">
    <property type="entry name" value="P-loop containing nucleotide triphosphate hydrolases"/>
    <property type="match status" value="1"/>
</dbReference>
<sequence>MTLPAMETAAPHGKKAAKTSHSIPVFAGAASRSHQRLTMRRLQVLALLERFRRPGFGRDAGTLVQFVGFPRSGHSLIGALLDAHPNAAIAHELDIMGLVAKGMSAASIRSLIGRSARQFSDDGRWWNGFRYETPELSALSNEELTVIGDKKGDWATRWFAGDPSLIDKIRREIGLRTVFINVTRHPLDNIATMSLRKGRLYDRLRIEASDGEAFSTALQTAQEAGDIASHALDEMVTDYLALAAGVAAMKKAVPKDDWYEIVYEDFVEDCGASLSGLAGFLGLTSQADWLAAANTLVRSGGSKSRDRVSWTDDQRNLIREAIQTYDFLRPYSDD</sequence>
<dbReference type="InterPro" id="IPR027417">
    <property type="entry name" value="P-loop_NTPase"/>
</dbReference>
<dbReference type="AlphaFoldDB" id="A0A7Y3RMP1"/>
<dbReference type="EMBL" id="JABFCX010000003">
    <property type="protein sequence ID" value="NNU16849.1"/>
    <property type="molecule type" value="Genomic_DNA"/>
</dbReference>
<reference evidence="2 3" key="1">
    <citation type="submission" date="2020-05" db="EMBL/GenBank/DDBJ databases">
        <title>Parvularcula mediterraneae sp. nov., isolated from polypropylene straw from shallow seawater of the seashore of Laganas in Zakynthos island, Greece.</title>
        <authorList>
            <person name="Szabo I."/>
            <person name="Al-Omari J."/>
            <person name="Rado J."/>
            <person name="Szerdahelyi G.S."/>
        </authorList>
    </citation>
    <scope>NUCLEOTIDE SEQUENCE [LARGE SCALE GENOMIC DNA]</scope>
    <source>
        <strain evidence="2 3">ZS-1/3</strain>
    </source>
</reference>
<dbReference type="PANTHER" id="PTHR12788:SF8">
    <property type="entry name" value="PROTEIN-TYROSINE SULFOTRANSFERASE"/>
    <property type="match status" value="1"/>
</dbReference>
<evidence type="ECO:0008006" key="4">
    <source>
        <dbReference type="Google" id="ProtNLM"/>
    </source>
</evidence>
<proteinExistence type="predicted"/>
<dbReference type="PANTHER" id="PTHR12788">
    <property type="entry name" value="PROTEIN-TYROSINE SULFOTRANSFERASE 2"/>
    <property type="match status" value="1"/>
</dbReference>
<accession>A0A7Y3RMP1</accession>
<comment type="caution">
    <text evidence="2">The sequence shown here is derived from an EMBL/GenBank/DDBJ whole genome shotgun (WGS) entry which is preliminary data.</text>
</comment>
<dbReference type="Pfam" id="PF13469">
    <property type="entry name" value="Sulfotransfer_3"/>
    <property type="match status" value="1"/>
</dbReference>
<organism evidence="2 3">
    <name type="scientific">Parvularcula mediterranea</name>
    <dbReference type="NCBI Taxonomy" id="2732508"/>
    <lineage>
        <taxon>Bacteria</taxon>
        <taxon>Pseudomonadati</taxon>
        <taxon>Pseudomonadota</taxon>
        <taxon>Alphaproteobacteria</taxon>
        <taxon>Parvularculales</taxon>
        <taxon>Parvularculaceae</taxon>
        <taxon>Parvularcula</taxon>
    </lineage>
</organism>
<evidence type="ECO:0000313" key="2">
    <source>
        <dbReference type="EMBL" id="NNU16849.1"/>
    </source>
</evidence>
<dbReference type="SUPFAM" id="SSF52540">
    <property type="entry name" value="P-loop containing nucleoside triphosphate hydrolases"/>
    <property type="match status" value="1"/>
</dbReference>
<protein>
    <recommendedName>
        <fullName evidence="4">Sulfotransferase</fullName>
    </recommendedName>
</protein>
<dbReference type="Proteomes" id="UP000536835">
    <property type="component" value="Unassembled WGS sequence"/>
</dbReference>
<dbReference type="InterPro" id="IPR026634">
    <property type="entry name" value="TPST-like"/>
</dbReference>
<evidence type="ECO:0000256" key="1">
    <source>
        <dbReference type="ARBA" id="ARBA00022679"/>
    </source>
</evidence>
<dbReference type="GO" id="GO:0008476">
    <property type="term" value="F:protein-tyrosine sulfotransferase activity"/>
    <property type="evidence" value="ECO:0007669"/>
    <property type="project" value="InterPro"/>
</dbReference>